<feature type="domain" description="Helitron helicase-like" evidence="4">
    <location>
        <begin position="278"/>
        <end position="413"/>
    </location>
</feature>
<dbReference type="GO" id="GO:0016887">
    <property type="term" value="F:ATP hydrolysis activity"/>
    <property type="evidence" value="ECO:0007669"/>
    <property type="project" value="RHEA"/>
</dbReference>
<dbReference type="InterPro" id="IPR010285">
    <property type="entry name" value="DNA_helicase_pif1-like_DEAD"/>
</dbReference>
<keyword evidence="1" id="KW-0234">DNA repair</keyword>
<evidence type="ECO:0000313" key="6">
    <source>
        <dbReference type="Proteomes" id="UP000327044"/>
    </source>
</evidence>
<dbReference type="InterPro" id="IPR036691">
    <property type="entry name" value="Endo/exonu/phosph_ase_sf"/>
</dbReference>
<dbReference type="Gene3D" id="3.60.10.10">
    <property type="entry name" value="Endonuclease/exonuclease/phosphatase"/>
    <property type="match status" value="1"/>
</dbReference>
<dbReference type="Pfam" id="PF14214">
    <property type="entry name" value="Helitron_like_N"/>
    <property type="match status" value="1"/>
</dbReference>
<keyword evidence="1" id="KW-0378">Hydrolase</keyword>
<dbReference type="EMBL" id="VVIM01000005">
    <property type="protein sequence ID" value="KAB0799246.1"/>
    <property type="molecule type" value="Genomic_DNA"/>
</dbReference>
<feature type="domain" description="DNA helicase Pif1-like DEAD-box helicase" evidence="3">
    <location>
        <begin position="921"/>
        <end position="1142"/>
    </location>
</feature>
<dbReference type="InterPro" id="IPR027417">
    <property type="entry name" value="P-loop_NTPase"/>
</dbReference>
<keyword evidence="6" id="KW-1185">Reference proteome</keyword>
<dbReference type="GO" id="GO:0006281">
    <property type="term" value="P:DNA repair"/>
    <property type="evidence" value="ECO:0007669"/>
    <property type="project" value="UniProtKB-KW"/>
</dbReference>
<keyword evidence="1" id="KW-0347">Helicase</keyword>
<dbReference type="GO" id="GO:0000723">
    <property type="term" value="P:telomere maintenance"/>
    <property type="evidence" value="ECO:0007669"/>
    <property type="project" value="InterPro"/>
</dbReference>
<dbReference type="Proteomes" id="UP000327044">
    <property type="component" value="Unassembled WGS sequence"/>
</dbReference>
<dbReference type="PANTHER" id="PTHR47642:SF5">
    <property type="entry name" value="ATP-DEPENDENT DNA HELICASE"/>
    <property type="match status" value="1"/>
</dbReference>
<keyword evidence="1" id="KW-0233">DNA recombination</keyword>
<organism evidence="5 6">
    <name type="scientific">Photinus pyralis</name>
    <name type="common">Common eastern firefly</name>
    <name type="synonym">Lampyris pyralis</name>
    <dbReference type="NCBI Taxonomy" id="7054"/>
    <lineage>
        <taxon>Eukaryota</taxon>
        <taxon>Metazoa</taxon>
        <taxon>Ecdysozoa</taxon>
        <taxon>Arthropoda</taxon>
        <taxon>Hexapoda</taxon>
        <taxon>Insecta</taxon>
        <taxon>Pterygota</taxon>
        <taxon>Neoptera</taxon>
        <taxon>Endopterygota</taxon>
        <taxon>Coleoptera</taxon>
        <taxon>Polyphaga</taxon>
        <taxon>Elateriformia</taxon>
        <taxon>Elateroidea</taxon>
        <taxon>Lampyridae</taxon>
        <taxon>Lampyrinae</taxon>
        <taxon>Photinus</taxon>
    </lineage>
</organism>
<comment type="cofactor">
    <cofactor evidence="1">
        <name>Mg(2+)</name>
        <dbReference type="ChEBI" id="CHEBI:18420"/>
    </cofactor>
</comment>
<dbReference type="GO" id="GO:0005524">
    <property type="term" value="F:ATP binding"/>
    <property type="evidence" value="ECO:0007669"/>
    <property type="project" value="UniProtKB-KW"/>
</dbReference>
<evidence type="ECO:0000259" key="3">
    <source>
        <dbReference type="Pfam" id="PF05970"/>
    </source>
</evidence>
<protein>
    <recommendedName>
        <fullName evidence="1">ATP-dependent DNA helicase</fullName>
        <ecNumber evidence="1">5.6.2.3</ecNumber>
    </recommendedName>
</protein>
<keyword evidence="1" id="KW-0067">ATP-binding</keyword>
<comment type="caution">
    <text evidence="5">The sequence shown here is derived from an EMBL/GenBank/DDBJ whole genome shotgun (WGS) entry which is preliminary data.</text>
</comment>
<evidence type="ECO:0000256" key="1">
    <source>
        <dbReference type="RuleBase" id="RU363044"/>
    </source>
</evidence>
<evidence type="ECO:0000259" key="4">
    <source>
        <dbReference type="Pfam" id="PF14214"/>
    </source>
</evidence>
<proteinExistence type="inferred from homology"/>
<comment type="catalytic activity">
    <reaction evidence="1">
        <text>ATP + H2O = ADP + phosphate + H(+)</text>
        <dbReference type="Rhea" id="RHEA:13065"/>
        <dbReference type="ChEBI" id="CHEBI:15377"/>
        <dbReference type="ChEBI" id="CHEBI:15378"/>
        <dbReference type="ChEBI" id="CHEBI:30616"/>
        <dbReference type="ChEBI" id="CHEBI:43474"/>
        <dbReference type="ChEBI" id="CHEBI:456216"/>
        <dbReference type="EC" id="5.6.2.3"/>
    </reaction>
</comment>
<comment type="similarity">
    <text evidence="1">Belongs to the helicase family.</text>
</comment>
<gene>
    <name evidence="5" type="ORF">PPYR_07126</name>
</gene>
<dbReference type="Pfam" id="PF05970">
    <property type="entry name" value="PIF1"/>
    <property type="match status" value="1"/>
</dbReference>
<feature type="region of interest" description="Disordered" evidence="2">
    <location>
        <begin position="851"/>
        <end position="870"/>
    </location>
</feature>
<keyword evidence="1" id="KW-0547">Nucleotide-binding</keyword>
<dbReference type="CDD" id="cd18809">
    <property type="entry name" value="SF1_C_RecD"/>
    <property type="match status" value="1"/>
</dbReference>
<dbReference type="SUPFAM" id="SSF56219">
    <property type="entry name" value="DNase I-like"/>
    <property type="match status" value="1"/>
</dbReference>
<dbReference type="InterPro" id="IPR051055">
    <property type="entry name" value="PIF1_helicase"/>
</dbReference>
<accession>A0A5N4APM2</accession>
<dbReference type="PANTHER" id="PTHR47642">
    <property type="entry name" value="ATP-DEPENDENT DNA HELICASE"/>
    <property type="match status" value="1"/>
</dbReference>
<evidence type="ECO:0000256" key="2">
    <source>
        <dbReference type="SAM" id="MobiDB-lite"/>
    </source>
</evidence>
<dbReference type="GO" id="GO:0006310">
    <property type="term" value="P:DNA recombination"/>
    <property type="evidence" value="ECO:0007669"/>
    <property type="project" value="UniProtKB-KW"/>
</dbReference>
<dbReference type="GO" id="GO:0043139">
    <property type="term" value="F:5'-3' DNA helicase activity"/>
    <property type="evidence" value="ECO:0007669"/>
    <property type="project" value="UniProtKB-EC"/>
</dbReference>
<dbReference type="EC" id="5.6.2.3" evidence="1"/>
<dbReference type="SUPFAM" id="SSF52540">
    <property type="entry name" value="P-loop containing nucleoside triphosphate hydrolases"/>
    <property type="match status" value="2"/>
</dbReference>
<keyword evidence="1" id="KW-0227">DNA damage</keyword>
<dbReference type="InterPro" id="IPR025476">
    <property type="entry name" value="Helitron_helicase-like"/>
</dbReference>
<evidence type="ECO:0000313" key="5">
    <source>
        <dbReference type="EMBL" id="KAB0799246.1"/>
    </source>
</evidence>
<reference evidence="5 6" key="1">
    <citation type="journal article" date="2018" name="Elife">
        <title>Firefly genomes illuminate parallel origins of bioluminescence in beetles.</title>
        <authorList>
            <person name="Fallon T.R."/>
            <person name="Lower S.E."/>
            <person name="Chang C.H."/>
            <person name="Bessho-Uehara M."/>
            <person name="Martin G.J."/>
            <person name="Bewick A.J."/>
            <person name="Behringer M."/>
            <person name="Debat H.J."/>
            <person name="Wong I."/>
            <person name="Day J.C."/>
            <person name="Suvorov A."/>
            <person name="Silva C.J."/>
            <person name="Stanger-Hall K.F."/>
            <person name="Hall D.W."/>
            <person name="Schmitz R.J."/>
            <person name="Nelson D.R."/>
            <person name="Lewis S.M."/>
            <person name="Shigenobu S."/>
            <person name="Bybee S.M."/>
            <person name="Larracuente A.M."/>
            <person name="Oba Y."/>
            <person name="Weng J.K."/>
        </authorList>
    </citation>
    <scope>NUCLEOTIDE SEQUENCE [LARGE SCALE GENOMIC DNA]</scope>
    <source>
        <strain evidence="5">1611_PpyrPB1</strain>
        <tissue evidence="5">Whole body</tissue>
    </source>
</reference>
<dbReference type="Gene3D" id="3.40.50.300">
    <property type="entry name" value="P-loop containing nucleotide triphosphate hydrolases"/>
    <property type="match status" value="2"/>
</dbReference>
<name>A0A5N4APM2_PHOPY</name>
<dbReference type="InParanoid" id="A0A5N4APM2"/>
<sequence length="1633" mass="187254">MNITPLEERCVAARIPFMKLVALGCDRQIGIKSGVVNVPIDVRRTIESIPARPEDSGIIELSLVRKMCYRSVYMKERVRPAIIWKAAKMLTETPLYIGEGIGLNPKYESNDVNAPTINLDETNAEIVVPNSKQDGTNILLETDTEFVPAEDNYIEEETLLDSNEGIQFAPGEGQIPIPMFMDPYCEELAFPTIYFGHPRKPQHSGIRLSYEDIVKSELQRYDRRACRADHLLFMHKKSQIKQLMGQMNIVFRKSAQTHEITASQVTNKQYIEQSIFDDHAYKFTASITGSPAYWEQQKKKVLAMVRQYGIFTIFLTLSSAETHWKELLVILKKTVDKEEISEDEAGQLTFDEKARLIRTDPVTCALYFDHRFKELRKTWHGVEDGPFGHYVIEHYFYRIEFQHRGSPHVHMVLWLKDAPIFMPYDEESERKVAELIDMVSTTDTNDPDVQDFIKNQWHRCSQTCKKTARGKISCRFGAPFRPMDKTRILYPIDQNLDKAVQTKIRELNGRLNEILDDTPEEIGTLHDLMIKSNCSFEEYLLAARTSLKHPTIFIKREPKNTRINVYNKKIILCMRSNMDIQYVLDPYSCIGYIVDYVNKSSRGLSRLLRECIDQAKRGNYTLKEKLKSLAHIMYNSSEICAQEAAWCRLHLAMARCSDGVEFINTNHSSTRTRILKSNKELQDLVAKDPESTDIYKKGTIEHYENRPDELESLCLAEFVANFTFKLKAGVAVVENENNDNDIEAIPTIDDESVTRKLRKFQLRDGTGTITERKSPKVIRYCRFNMEQDEENALREMCLLFRPFRDEKSEIEDADCALVYINNRETISENYTKFNAIELDLTDILREIEDERRATEEEAETNAADNPDENPDFLNVYEFDDNVIRPDLETEIGELSRHELTTKYVVPELLSDDQYLNLCDSLNIEQRDYLMHLISVFKDGKDLPVYHFITGGAGVGKSRLISAIYQSIIKIFRMSPGQTKENEVLLVAFTGMAAHNIGGVTAHAAFCLVPTIGDAEKMLPPDKANSMAASLQHLKLIIIDEISMLPAELLNQISSRLKQTRRTTAEFGSVSVIAVGDFNQLAPVGGAMPFKPRNSRQGSSVSILVDNPQWSLFQYYKLPRVMRQRDDLRFAQALNRIPTGECTAEDIQLFESRSFMENTLPVEAKAAVRLMKANRTVDEFNIRRIREIEKDSSVKIIHQAEDRFSGHITERQKNQARREIEKLNKKDTQNLMTELQLVYGVKYMISTNIDVTDGLFNGATGTLRFIEIVNNRTQAVYLQMDDKSVGKSAIGKRRAFMEKNNISTRWTPIFKTKKTFNVLRKGTVQVTREQYPLVPAEGITVHKSQGQSMPKVVIDLISSKMDRAMLYVALSRAISLDGLFLIGKFVPPAKLDDNNEVKLEMARMERDCTLVPAYKFLREVKEDFIQIISHNVQSIQKHSSSIVPDETYMNSAMILLQETWAVNNRLYDIPTFTEICRNDFAGPIAKAQGTMIYVKDSHLSSIVPACAREFKRDKQHIEVTSCIIREQILIINIYKNPDADTNLFKDAITAYLDLINSFTNIFLLGDFNENLAEEARTERFLKTIGFKLVSQRKSTTNTGTTIDGIFAKSNLDIQTYIYESYFSYHKALILRFNY</sequence>